<gene>
    <name evidence="8" type="ORF">RNJ44_01131</name>
</gene>
<proteinExistence type="predicted"/>
<sequence>MSQYCANDPIQRIVNNRKVTLLDPQQRRVYKHRGGSNNIHDRPSNVQTVETKFLSINSPANNRATRITNSALTSGVVKSKGRENDDWISEFSSMKVRDPLEFSDTYKSLYKQYETRSQSGSSHINVGVGNLRNVRSMPYISRHLHENTTEKSRDDPKIADMAFEHEFELIDQEQQLEEIEENISKEQLEFQESAQNFVKVCEQSESNNSLKRSKFFQLMQKVSDGKASVKYTDNSNYVIE</sequence>
<dbReference type="Proteomes" id="UP001623330">
    <property type="component" value="Unassembled WGS sequence"/>
</dbReference>
<evidence type="ECO:0000259" key="7">
    <source>
        <dbReference type="Pfam" id="PF25098"/>
    </source>
</evidence>
<keyword evidence="6" id="KW-0175">Coiled coil</keyword>
<name>A0ABR4NR53_9SACH</name>
<keyword evidence="5" id="KW-0576">Peroxisome</keyword>
<evidence type="ECO:0000313" key="8">
    <source>
        <dbReference type="EMBL" id="KAL3230682.1"/>
    </source>
</evidence>
<evidence type="ECO:0000256" key="1">
    <source>
        <dbReference type="ARBA" id="ARBA00004275"/>
    </source>
</evidence>
<dbReference type="EMBL" id="JBEVYD010000009">
    <property type="protein sequence ID" value="KAL3230682.1"/>
    <property type="molecule type" value="Genomic_DNA"/>
</dbReference>
<keyword evidence="9" id="KW-1185">Reference proteome</keyword>
<comment type="subcellular location">
    <subcellularLocation>
        <location evidence="2">Cytoplasm</location>
    </subcellularLocation>
    <subcellularLocation>
        <location evidence="1">Peroxisome</location>
    </subcellularLocation>
</comment>
<evidence type="ECO:0000256" key="2">
    <source>
        <dbReference type="ARBA" id="ARBA00004496"/>
    </source>
</evidence>
<comment type="caution">
    <text evidence="8">The sequence shown here is derived from an EMBL/GenBank/DDBJ whole genome shotgun (WGS) entry which is preliminary data.</text>
</comment>
<reference evidence="8 9" key="1">
    <citation type="submission" date="2024-05" db="EMBL/GenBank/DDBJ databases">
        <title>Long read based assembly of the Candida bracarensis genome reveals expanded adhesin content.</title>
        <authorList>
            <person name="Marcet-Houben M."/>
            <person name="Ksiezopolska E."/>
            <person name="Gabaldon T."/>
        </authorList>
    </citation>
    <scope>NUCLEOTIDE SEQUENCE [LARGE SCALE GENOMIC DNA]</scope>
    <source>
        <strain evidence="8 9">CBM6</strain>
    </source>
</reference>
<feature type="domain" description="PEX18/PEX21 C-terminal" evidence="7">
    <location>
        <begin position="185"/>
        <end position="234"/>
    </location>
</feature>
<keyword evidence="4" id="KW-0832">Ubl conjugation</keyword>
<dbReference type="Gene3D" id="6.10.280.230">
    <property type="match status" value="1"/>
</dbReference>
<evidence type="ECO:0000256" key="4">
    <source>
        <dbReference type="ARBA" id="ARBA00022843"/>
    </source>
</evidence>
<organism evidence="8 9">
    <name type="scientific">Nakaseomyces bracarensis</name>
    <dbReference type="NCBI Taxonomy" id="273131"/>
    <lineage>
        <taxon>Eukaryota</taxon>
        <taxon>Fungi</taxon>
        <taxon>Dikarya</taxon>
        <taxon>Ascomycota</taxon>
        <taxon>Saccharomycotina</taxon>
        <taxon>Saccharomycetes</taxon>
        <taxon>Saccharomycetales</taxon>
        <taxon>Saccharomycetaceae</taxon>
        <taxon>Nakaseomyces</taxon>
    </lineage>
</organism>
<evidence type="ECO:0000313" key="9">
    <source>
        <dbReference type="Proteomes" id="UP001623330"/>
    </source>
</evidence>
<feature type="coiled-coil region" evidence="6">
    <location>
        <begin position="162"/>
        <end position="196"/>
    </location>
</feature>
<accession>A0ABR4NR53</accession>
<keyword evidence="3" id="KW-0963">Cytoplasm</keyword>
<dbReference type="Pfam" id="PF25098">
    <property type="entry name" value="PEX18_PEX21_C"/>
    <property type="match status" value="1"/>
</dbReference>
<dbReference type="InterPro" id="IPR056940">
    <property type="entry name" value="PEX18_PEX21_C"/>
</dbReference>
<evidence type="ECO:0000256" key="3">
    <source>
        <dbReference type="ARBA" id="ARBA00022490"/>
    </source>
</evidence>
<evidence type="ECO:0000256" key="5">
    <source>
        <dbReference type="ARBA" id="ARBA00023140"/>
    </source>
</evidence>
<protein>
    <submittedName>
        <fullName evidence="8">Peroxisomal protein PEX21</fullName>
    </submittedName>
</protein>
<evidence type="ECO:0000256" key="6">
    <source>
        <dbReference type="SAM" id="Coils"/>
    </source>
</evidence>